<dbReference type="Proteomes" id="UP000076580">
    <property type="component" value="Chromosome 01"/>
</dbReference>
<dbReference type="InterPro" id="IPR041157">
    <property type="entry name" value="PUD1/2"/>
</dbReference>
<feature type="chain" id="PRO_5007581032" description="Up-regulated in Daf-2 domain-containing protein" evidence="1">
    <location>
        <begin position="20"/>
        <end position="227"/>
    </location>
</feature>
<dbReference type="GeneID" id="63715558"/>
<evidence type="ECO:0000313" key="4">
    <source>
        <dbReference type="Proteomes" id="UP000076580"/>
    </source>
</evidence>
<dbReference type="RefSeq" id="XP_040661123.1">
    <property type="nucleotide sequence ID" value="XM_040800240.1"/>
</dbReference>
<dbReference type="EMBL" id="LAYC01000001">
    <property type="protein sequence ID" value="KYK61771.1"/>
    <property type="molecule type" value="Genomic_DNA"/>
</dbReference>
<keyword evidence="4" id="KW-1185">Reference proteome</keyword>
<feature type="domain" description="Up-regulated in Daf-2" evidence="2">
    <location>
        <begin position="32"/>
        <end position="212"/>
    </location>
</feature>
<proteinExistence type="predicted"/>
<dbReference type="Gene3D" id="2.60.40.3820">
    <property type="match status" value="2"/>
</dbReference>
<evidence type="ECO:0000313" key="3">
    <source>
        <dbReference type="EMBL" id="KYK61771.1"/>
    </source>
</evidence>
<reference evidence="3 4" key="1">
    <citation type="journal article" date="2016" name="Sci. Rep.">
        <title>Insights into Adaptations to a Near-Obligate Nematode Endoparasitic Lifestyle from the Finished Genome of Drechmeria coniospora.</title>
        <authorList>
            <person name="Zhang L."/>
            <person name="Zhou Z."/>
            <person name="Guo Q."/>
            <person name="Fokkens L."/>
            <person name="Miskei M."/>
            <person name="Pocsi I."/>
            <person name="Zhang W."/>
            <person name="Chen M."/>
            <person name="Wang L."/>
            <person name="Sun Y."/>
            <person name="Donzelli B.G."/>
            <person name="Gibson D.M."/>
            <person name="Nelson D.R."/>
            <person name="Luo J.G."/>
            <person name="Rep M."/>
            <person name="Liu H."/>
            <person name="Yang S."/>
            <person name="Wang J."/>
            <person name="Krasnoff S.B."/>
            <person name="Xu Y."/>
            <person name="Molnar I."/>
            <person name="Lin M."/>
        </authorList>
    </citation>
    <scope>NUCLEOTIDE SEQUENCE [LARGE SCALE GENOMIC DNA]</scope>
    <source>
        <strain evidence="3 4">ARSEF 6962</strain>
    </source>
</reference>
<keyword evidence="1" id="KW-0732">Signal</keyword>
<evidence type="ECO:0000256" key="1">
    <source>
        <dbReference type="SAM" id="SignalP"/>
    </source>
</evidence>
<sequence>MLPTSFLSAVLALVAVASAVPQVEIRGLRTQKRYAYVCIRNNSPQRLRNVTLFHKYSDVYKHKQDWPIAEKRGCSSPQMKVEYDTGLFTLGRDWWMLAFTADDSRTIYLTTPKNARGLFDWLDRIFPTFAIITSGTVVSLATMAHPVLSFVSGSATSIAMRIITDQIFNAETTAGYKQHILRESDAMKLMEIVINADYTVTFKSKSGISRTITTSAPSVPDEAPPEN</sequence>
<gene>
    <name evidence="3" type="ORF">DCS_02915</name>
</gene>
<dbReference type="Pfam" id="PF18457">
    <property type="entry name" value="PUD1_2"/>
    <property type="match status" value="1"/>
</dbReference>
<organism evidence="3 4">
    <name type="scientific">Drechmeria coniospora</name>
    <name type="common">Nematophagous fungus</name>
    <name type="synonym">Meria coniospora</name>
    <dbReference type="NCBI Taxonomy" id="98403"/>
    <lineage>
        <taxon>Eukaryota</taxon>
        <taxon>Fungi</taxon>
        <taxon>Dikarya</taxon>
        <taxon>Ascomycota</taxon>
        <taxon>Pezizomycotina</taxon>
        <taxon>Sordariomycetes</taxon>
        <taxon>Hypocreomycetidae</taxon>
        <taxon>Hypocreales</taxon>
        <taxon>Ophiocordycipitaceae</taxon>
        <taxon>Drechmeria</taxon>
    </lineage>
</organism>
<comment type="caution">
    <text evidence="3">The sequence shown here is derived from an EMBL/GenBank/DDBJ whole genome shotgun (WGS) entry which is preliminary data.</text>
</comment>
<name>A0A151GXH4_DRECN</name>
<dbReference type="InParanoid" id="A0A151GXH4"/>
<dbReference type="AlphaFoldDB" id="A0A151GXH4"/>
<protein>
    <recommendedName>
        <fullName evidence="2">Up-regulated in Daf-2 domain-containing protein</fullName>
    </recommendedName>
</protein>
<evidence type="ECO:0000259" key="2">
    <source>
        <dbReference type="Pfam" id="PF18457"/>
    </source>
</evidence>
<feature type="signal peptide" evidence="1">
    <location>
        <begin position="1"/>
        <end position="19"/>
    </location>
</feature>
<accession>A0A151GXH4</accession>